<dbReference type="PANTHER" id="PTHR45458:SF1">
    <property type="entry name" value="SHORT CHAIN DEHYDROGENASE"/>
    <property type="match status" value="1"/>
</dbReference>
<dbReference type="InterPro" id="IPR002347">
    <property type="entry name" value="SDR_fam"/>
</dbReference>
<dbReference type="SUPFAM" id="SSF51735">
    <property type="entry name" value="NAD(P)-binding Rossmann-fold domains"/>
    <property type="match status" value="1"/>
</dbReference>
<dbReference type="Pfam" id="PF00106">
    <property type="entry name" value="adh_short"/>
    <property type="match status" value="1"/>
</dbReference>
<dbReference type="AlphaFoldDB" id="A0A9W9ULX9"/>
<accession>A0A9W9ULX9</accession>
<comment type="caution">
    <text evidence="1">The sequence shown here is derived from an EMBL/GenBank/DDBJ whole genome shotgun (WGS) entry which is preliminary data.</text>
</comment>
<protein>
    <submittedName>
        <fullName evidence="1">Hydroxyacyl dehydrogenase</fullName>
    </submittedName>
</protein>
<keyword evidence="2" id="KW-1185">Reference proteome</keyword>
<dbReference type="PANTHER" id="PTHR45458">
    <property type="entry name" value="SHORT-CHAIN DEHYDROGENASE/REDUCTASE SDR"/>
    <property type="match status" value="1"/>
</dbReference>
<dbReference type="PRINTS" id="PR00081">
    <property type="entry name" value="GDHRDH"/>
</dbReference>
<gene>
    <name evidence="1" type="ORF">N7541_007494</name>
</gene>
<proteinExistence type="predicted"/>
<reference evidence="1" key="1">
    <citation type="submission" date="2022-12" db="EMBL/GenBank/DDBJ databases">
        <authorList>
            <person name="Petersen C."/>
        </authorList>
    </citation>
    <scope>NUCLEOTIDE SEQUENCE</scope>
    <source>
        <strain evidence="1">IBT 35675</strain>
    </source>
</reference>
<name>A0A9W9ULX9_PENBR</name>
<dbReference type="InterPro" id="IPR036291">
    <property type="entry name" value="NAD(P)-bd_dom_sf"/>
</dbReference>
<reference evidence="1" key="2">
    <citation type="journal article" date="2023" name="IMA Fungus">
        <title>Comparative genomic study of the Penicillium genus elucidates a diverse pangenome and 15 lateral gene transfer events.</title>
        <authorList>
            <person name="Petersen C."/>
            <person name="Sorensen T."/>
            <person name="Nielsen M.R."/>
            <person name="Sondergaard T.E."/>
            <person name="Sorensen J.L."/>
            <person name="Fitzpatrick D.A."/>
            <person name="Frisvad J.C."/>
            <person name="Nielsen K.L."/>
        </authorList>
    </citation>
    <scope>NUCLEOTIDE SEQUENCE</scope>
    <source>
        <strain evidence="1">IBT 35675</strain>
    </source>
</reference>
<organism evidence="1 2">
    <name type="scientific">Penicillium brevicompactum</name>
    <dbReference type="NCBI Taxonomy" id="5074"/>
    <lineage>
        <taxon>Eukaryota</taxon>
        <taxon>Fungi</taxon>
        <taxon>Dikarya</taxon>
        <taxon>Ascomycota</taxon>
        <taxon>Pezizomycotina</taxon>
        <taxon>Eurotiomycetes</taxon>
        <taxon>Eurotiomycetidae</taxon>
        <taxon>Eurotiales</taxon>
        <taxon>Aspergillaceae</taxon>
        <taxon>Penicillium</taxon>
    </lineage>
</organism>
<sequence>MSNFLVTGSSRGLGLELVRQLAAHSEFREGTVFATARKYSTELEEVITSIKCSVILVPLDLADEQMIVLSAEKVKAVLAGQSLDILINPAVHVTGMHNVPTVTFTDTDKCIQEIDQHVGHFSILSIVEFAWPPGAKVSYSSSIFGSMTQAREVGYAPCPAKDALNALMVQYALSYEDEGLVFMAARPGWLKSDMGGQDADLTLSQGAEAVLDMAMTAGSRENGSFKNISVPGWEKHDGHDVPWRVSR</sequence>
<dbReference type="EMBL" id="JAPZBR010000006">
    <property type="protein sequence ID" value="KAJ5349767.1"/>
    <property type="molecule type" value="Genomic_DNA"/>
</dbReference>
<evidence type="ECO:0000313" key="2">
    <source>
        <dbReference type="Proteomes" id="UP001148299"/>
    </source>
</evidence>
<evidence type="ECO:0000313" key="1">
    <source>
        <dbReference type="EMBL" id="KAJ5349767.1"/>
    </source>
</evidence>
<dbReference type="Proteomes" id="UP001148299">
    <property type="component" value="Unassembled WGS sequence"/>
</dbReference>
<dbReference type="InterPro" id="IPR052184">
    <property type="entry name" value="SDR_enzymes"/>
</dbReference>
<dbReference type="Gene3D" id="3.40.50.720">
    <property type="entry name" value="NAD(P)-binding Rossmann-like Domain"/>
    <property type="match status" value="1"/>
</dbReference>
<dbReference type="GO" id="GO:0016616">
    <property type="term" value="F:oxidoreductase activity, acting on the CH-OH group of donors, NAD or NADP as acceptor"/>
    <property type="evidence" value="ECO:0007669"/>
    <property type="project" value="TreeGrafter"/>
</dbReference>